<accession>A0AAV2G782</accession>
<evidence type="ECO:0000313" key="8">
    <source>
        <dbReference type="Proteomes" id="UP001497516"/>
    </source>
</evidence>
<dbReference type="InterPro" id="IPR012474">
    <property type="entry name" value="Frigida"/>
</dbReference>
<keyword evidence="8" id="KW-1185">Reference proteome</keyword>
<dbReference type="PANTHER" id="PTHR31791">
    <property type="entry name" value="FRIGIDA-LIKE PROTEIN 3-RELATED"/>
    <property type="match status" value="1"/>
</dbReference>
<keyword evidence="2 5" id="KW-0217">Developmental protein</keyword>
<evidence type="ECO:0000256" key="6">
    <source>
        <dbReference type="SAM" id="MobiDB-lite"/>
    </source>
</evidence>
<organism evidence="7 8">
    <name type="scientific">Linum trigynum</name>
    <dbReference type="NCBI Taxonomy" id="586398"/>
    <lineage>
        <taxon>Eukaryota</taxon>
        <taxon>Viridiplantae</taxon>
        <taxon>Streptophyta</taxon>
        <taxon>Embryophyta</taxon>
        <taxon>Tracheophyta</taxon>
        <taxon>Spermatophyta</taxon>
        <taxon>Magnoliopsida</taxon>
        <taxon>eudicotyledons</taxon>
        <taxon>Gunneridae</taxon>
        <taxon>Pentapetalae</taxon>
        <taxon>rosids</taxon>
        <taxon>fabids</taxon>
        <taxon>Malpighiales</taxon>
        <taxon>Linaceae</taxon>
        <taxon>Linum</taxon>
    </lineage>
</organism>
<gene>
    <name evidence="7" type="ORF">LTRI10_LOCUS45383</name>
</gene>
<sequence length="641" mass="69045">MATPSVSNAGAPATGHSPRQSTVALVKVETVSGSPPQGQLQPPNPHVKSEQVEVNGLPIVTLPPQQPEQQRSRVLESVQRLCNLSSAILEFKSRFDELEKHLDLVRTAIDSHEQPNGQVDGEAVALVPSGADGAVPASSELLNLCEAMCGKSLRKYIITRLDNVQKLREELPSALKSAPQPARLVLDCIGRFYLQGSKAYAKNSPMVPGREACVLALELFLLMTEGEVKLEEHVRQEAVQAAMNWRKRLVVEGGIRKASDIDAKGLLLFVAAYGIPKLFKNEDIWDLVLAGNAGQVAEALRKSTVLVSRVTEIIAQAMTSATKQNAKLEAVDVASSFGIDDKFPPQKLLTAYLRESKEALKKRRREANSLPMLLKQANDRHLSSLASVMKFLEDRKLDPLKVVPGWQLTEKITKLEKENADLNKKIMDKAMIKRRADLNDITTNQAMKRPRGIGQGASTGSASIGGLHEHKAAAAAPYMSPYNNNTSLRVNHPLGAYGGDTYPCATSAPLYSSAGVPENAVMHGGAVNHHQGVYNLPTTSASAGNVANGLRWETVVDRAGHMVANNSSLAYTAQGGQSYVSRHGTYGLFGPSPSIEGFPGLPNSPPPGVGAATATNPADLYRFADSVVETEYNSRGGWCHQ</sequence>
<feature type="region of interest" description="Disordered" evidence="6">
    <location>
        <begin position="1"/>
        <end position="48"/>
    </location>
</feature>
<evidence type="ECO:0000256" key="2">
    <source>
        <dbReference type="ARBA" id="ARBA00022473"/>
    </source>
</evidence>
<dbReference type="GO" id="GO:0009908">
    <property type="term" value="P:flower development"/>
    <property type="evidence" value="ECO:0007669"/>
    <property type="project" value="UniProtKB-KW"/>
</dbReference>
<evidence type="ECO:0000256" key="4">
    <source>
        <dbReference type="ARBA" id="ARBA00023089"/>
    </source>
</evidence>
<reference evidence="7 8" key="1">
    <citation type="submission" date="2024-04" db="EMBL/GenBank/DDBJ databases">
        <authorList>
            <person name="Fracassetti M."/>
        </authorList>
    </citation>
    <scope>NUCLEOTIDE SEQUENCE [LARGE SCALE GENOMIC DNA]</scope>
</reference>
<name>A0AAV2G782_9ROSI</name>
<evidence type="ECO:0000256" key="1">
    <source>
        <dbReference type="ARBA" id="ARBA00008956"/>
    </source>
</evidence>
<dbReference type="Pfam" id="PF07899">
    <property type="entry name" value="Frigida"/>
    <property type="match status" value="1"/>
</dbReference>
<dbReference type="GO" id="GO:0030154">
    <property type="term" value="P:cell differentiation"/>
    <property type="evidence" value="ECO:0007669"/>
    <property type="project" value="UniProtKB-KW"/>
</dbReference>
<evidence type="ECO:0000256" key="3">
    <source>
        <dbReference type="ARBA" id="ARBA00022782"/>
    </source>
</evidence>
<keyword evidence="3 5" id="KW-0221">Differentiation</keyword>
<dbReference type="AlphaFoldDB" id="A0AAV2G782"/>
<comment type="similarity">
    <text evidence="1 5">Belongs to the Frigida family.</text>
</comment>
<keyword evidence="4 5" id="KW-0287">Flowering</keyword>
<evidence type="ECO:0000256" key="5">
    <source>
        <dbReference type="RuleBase" id="RU364012"/>
    </source>
</evidence>
<dbReference type="Proteomes" id="UP001497516">
    <property type="component" value="Chromosome 8"/>
</dbReference>
<dbReference type="PANTHER" id="PTHR31791:SF49">
    <property type="entry name" value="INACTIVE PROTEIN FRIGIDA"/>
    <property type="match status" value="1"/>
</dbReference>
<proteinExistence type="inferred from homology"/>
<protein>
    <recommendedName>
        <fullName evidence="5">FRIGIDA-like protein</fullName>
    </recommendedName>
</protein>
<dbReference type="EMBL" id="OZ034821">
    <property type="protein sequence ID" value="CAL1405608.1"/>
    <property type="molecule type" value="Genomic_DNA"/>
</dbReference>
<evidence type="ECO:0000313" key="7">
    <source>
        <dbReference type="EMBL" id="CAL1405608.1"/>
    </source>
</evidence>